<feature type="region of interest" description="Disordered" evidence="1">
    <location>
        <begin position="162"/>
        <end position="193"/>
    </location>
</feature>
<dbReference type="RefSeq" id="XP_056523574.1">
    <property type="nucleotide sequence ID" value="XM_056664517.1"/>
</dbReference>
<dbReference type="Proteomes" id="UP001149079">
    <property type="component" value="Unassembled WGS sequence"/>
</dbReference>
<dbReference type="InterPro" id="IPR022698">
    <property type="entry name" value="OrsD"/>
</dbReference>
<name>A0A9W9H5C0_9EURO</name>
<dbReference type="AlphaFoldDB" id="A0A9W9H5C0"/>
<accession>A0A9W9H5C0</accession>
<gene>
    <name evidence="2" type="ORF">N7515_003773</name>
</gene>
<dbReference type="GeneID" id="81403687"/>
<keyword evidence="3" id="KW-1185">Reference proteome</keyword>
<dbReference type="Pfam" id="PF12013">
    <property type="entry name" value="OrsD"/>
    <property type="match status" value="1"/>
</dbReference>
<sequence>MRAGLSRMNQVSPQFLVFIDLYKLLVCSVCRYVLMGNDPLTHIFAHDPTLRGNTAMLDYLRSVIAQRLPIEDTYRAIQLASPIDPLPGLATPFVGRRCKFDGCASVFASHPSIEKHLREILKVHGTSAELGAYIGKPFIQGLQKNRFFEVLQVQAATPALNPILGSQRPLPDTESSLSHPTAILAGPRADQSL</sequence>
<protein>
    <submittedName>
        <fullName evidence="2">Uncharacterized protein</fullName>
    </submittedName>
</protein>
<dbReference type="EMBL" id="JAPQKL010000003">
    <property type="protein sequence ID" value="KAJ5138925.1"/>
    <property type="molecule type" value="Genomic_DNA"/>
</dbReference>
<organism evidence="2 3">
    <name type="scientific">Penicillium bovifimosum</name>
    <dbReference type="NCBI Taxonomy" id="126998"/>
    <lineage>
        <taxon>Eukaryota</taxon>
        <taxon>Fungi</taxon>
        <taxon>Dikarya</taxon>
        <taxon>Ascomycota</taxon>
        <taxon>Pezizomycotina</taxon>
        <taxon>Eurotiomycetes</taxon>
        <taxon>Eurotiomycetidae</taxon>
        <taxon>Eurotiales</taxon>
        <taxon>Aspergillaceae</taxon>
        <taxon>Penicillium</taxon>
    </lineage>
</organism>
<reference evidence="2" key="1">
    <citation type="submission" date="2022-11" db="EMBL/GenBank/DDBJ databases">
        <authorList>
            <person name="Petersen C."/>
        </authorList>
    </citation>
    <scope>NUCLEOTIDE SEQUENCE</scope>
    <source>
        <strain evidence="2">IBT 22155</strain>
    </source>
</reference>
<evidence type="ECO:0000256" key="1">
    <source>
        <dbReference type="SAM" id="MobiDB-lite"/>
    </source>
</evidence>
<evidence type="ECO:0000313" key="3">
    <source>
        <dbReference type="Proteomes" id="UP001149079"/>
    </source>
</evidence>
<reference evidence="2" key="2">
    <citation type="journal article" date="2023" name="IMA Fungus">
        <title>Comparative genomic study of the Penicillium genus elucidates a diverse pangenome and 15 lateral gene transfer events.</title>
        <authorList>
            <person name="Petersen C."/>
            <person name="Sorensen T."/>
            <person name="Nielsen M.R."/>
            <person name="Sondergaard T.E."/>
            <person name="Sorensen J.L."/>
            <person name="Fitzpatrick D.A."/>
            <person name="Frisvad J.C."/>
            <person name="Nielsen K.L."/>
        </authorList>
    </citation>
    <scope>NUCLEOTIDE SEQUENCE</scope>
    <source>
        <strain evidence="2">IBT 22155</strain>
    </source>
</reference>
<proteinExistence type="predicted"/>
<comment type="caution">
    <text evidence="2">The sequence shown here is derived from an EMBL/GenBank/DDBJ whole genome shotgun (WGS) entry which is preliminary data.</text>
</comment>
<evidence type="ECO:0000313" key="2">
    <source>
        <dbReference type="EMBL" id="KAJ5138925.1"/>
    </source>
</evidence>